<evidence type="ECO:0000313" key="2">
    <source>
        <dbReference type="Proteomes" id="UP000007993"/>
    </source>
</evidence>
<protein>
    <submittedName>
        <fullName evidence="1">Uncharacterized protein</fullName>
    </submittedName>
</protein>
<evidence type="ECO:0000313" key="1">
    <source>
        <dbReference type="EMBL" id="EKK03151.1"/>
    </source>
</evidence>
<comment type="caution">
    <text evidence="1">The sequence shown here is derived from an EMBL/GenBank/DDBJ whole genome shotgun (WGS) entry which is preliminary data.</text>
</comment>
<gene>
    <name evidence="1" type="ORF">RBSH_01461</name>
</gene>
<sequence>MKKTAQPKTLETTNGLVNAPSRLFLSDGGGRDHIAMSVTANRID</sequence>
<dbReference type="EMBL" id="AMCW01000034">
    <property type="protein sequence ID" value="EKK03151.1"/>
    <property type="molecule type" value="Genomic_DNA"/>
</dbReference>
<organism evidence="1 2">
    <name type="scientific">Rhodopirellula baltica SH28</name>
    <dbReference type="NCBI Taxonomy" id="993517"/>
    <lineage>
        <taxon>Bacteria</taxon>
        <taxon>Pseudomonadati</taxon>
        <taxon>Planctomycetota</taxon>
        <taxon>Planctomycetia</taxon>
        <taxon>Pirellulales</taxon>
        <taxon>Pirellulaceae</taxon>
        <taxon>Rhodopirellula</taxon>
    </lineage>
</organism>
<dbReference type="PATRIC" id="fig|993517.3.peg.1594"/>
<reference evidence="1 2" key="1">
    <citation type="journal article" date="2013" name="Mar. Genomics">
        <title>Expression of sulfatases in Rhodopirellula baltica and the diversity of sulfatases in the genus Rhodopirellula.</title>
        <authorList>
            <person name="Wegner C.E."/>
            <person name="Richter-Heitmann T."/>
            <person name="Klindworth A."/>
            <person name="Klockow C."/>
            <person name="Richter M."/>
            <person name="Achstetter T."/>
            <person name="Glockner F.O."/>
            <person name="Harder J."/>
        </authorList>
    </citation>
    <scope>NUCLEOTIDE SEQUENCE [LARGE SCALE GENOMIC DNA]</scope>
    <source>
        <strain evidence="1 2">SH28</strain>
    </source>
</reference>
<name>K5EBE1_RHOBT</name>
<proteinExistence type="predicted"/>
<dbReference type="AlphaFoldDB" id="K5EBE1"/>
<accession>K5EBE1</accession>
<dbReference type="Proteomes" id="UP000007993">
    <property type="component" value="Unassembled WGS sequence"/>
</dbReference>